<dbReference type="OrthoDB" id="189770at2759"/>
<dbReference type="Pfam" id="PF05250">
    <property type="entry name" value="UPF0193"/>
    <property type="match status" value="1"/>
</dbReference>
<dbReference type="EMBL" id="JAPFRF010000006">
    <property type="protein sequence ID" value="KAJ7330100.1"/>
    <property type="molecule type" value="Genomic_DNA"/>
</dbReference>
<evidence type="ECO:0000313" key="3">
    <source>
        <dbReference type="Proteomes" id="UP001142489"/>
    </source>
</evidence>
<dbReference type="AlphaFoldDB" id="A0A9Q0XW53"/>
<evidence type="ECO:0000313" key="2">
    <source>
        <dbReference type="EMBL" id="KAJ7330100.1"/>
    </source>
</evidence>
<dbReference type="PANTHER" id="PTHR28348:SF1">
    <property type="entry name" value="UPF0193 PROTEIN EVG1"/>
    <property type="match status" value="1"/>
</dbReference>
<dbReference type="PANTHER" id="PTHR28348">
    <property type="entry name" value="UPF0193 PROTEIN EVG1"/>
    <property type="match status" value="1"/>
</dbReference>
<feature type="region of interest" description="Disordered" evidence="1">
    <location>
        <begin position="217"/>
        <end position="237"/>
    </location>
</feature>
<evidence type="ECO:0000256" key="1">
    <source>
        <dbReference type="SAM" id="MobiDB-lite"/>
    </source>
</evidence>
<dbReference type="Proteomes" id="UP001142489">
    <property type="component" value="Unassembled WGS sequence"/>
</dbReference>
<comment type="caution">
    <text evidence="2">The sequence shown here is derived from an EMBL/GenBank/DDBJ whole genome shotgun (WGS) entry which is preliminary data.</text>
</comment>
<proteinExistence type="predicted"/>
<reference evidence="2" key="1">
    <citation type="journal article" date="2023" name="DNA Res.">
        <title>Chromosome-level genome assembly of Phrynocephalus forsythii using third-generation DNA sequencing and Hi-C analysis.</title>
        <authorList>
            <person name="Qi Y."/>
            <person name="Zhao W."/>
            <person name="Zhao Y."/>
            <person name="Niu C."/>
            <person name="Cao S."/>
            <person name="Zhang Y."/>
        </authorList>
    </citation>
    <scope>NUCLEOTIDE SEQUENCE</scope>
    <source>
        <tissue evidence="2">Muscle</tissue>
    </source>
</reference>
<name>A0A9Q0XW53_9SAUR</name>
<sequence>MASRERTTPAVAKGTGFWHVPIVTEYSKETQELLKVMMQESRLTSFQRRHLINYVKRGDSLPIHCNPTSSREPRLPKPVSPPKVFLTINPCGRPHLRPAEICQAGDAYTREKFRPQATRDLEKEKERLQNILARGKNKVEKKPQKKPARVEEEVPEIDRFEELVNEIQDRQKFLAEMKALGQGKLYQGIILTEISQKLRELEIIDKQRSAELQEAMATSFNIGTRPDDPSSRGEGNQ</sequence>
<dbReference type="InterPro" id="IPR007914">
    <property type="entry name" value="UPF0193"/>
</dbReference>
<accession>A0A9Q0XW53</accession>
<organism evidence="2 3">
    <name type="scientific">Phrynocephalus forsythii</name>
    <dbReference type="NCBI Taxonomy" id="171643"/>
    <lineage>
        <taxon>Eukaryota</taxon>
        <taxon>Metazoa</taxon>
        <taxon>Chordata</taxon>
        <taxon>Craniata</taxon>
        <taxon>Vertebrata</taxon>
        <taxon>Euteleostomi</taxon>
        <taxon>Lepidosauria</taxon>
        <taxon>Squamata</taxon>
        <taxon>Bifurcata</taxon>
        <taxon>Unidentata</taxon>
        <taxon>Episquamata</taxon>
        <taxon>Toxicofera</taxon>
        <taxon>Iguania</taxon>
        <taxon>Acrodonta</taxon>
        <taxon>Agamidae</taxon>
        <taxon>Agaminae</taxon>
        <taxon>Phrynocephalus</taxon>
    </lineage>
</organism>
<protein>
    <submittedName>
        <fullName evidence="2">Uncharacterized protein</fullName>
    </submittedName>
</protein>
<gene>
    <name evidence="2" type="ORF">JRQ81_016274</name>
</gene>
<keyword evidence="3" id="KW-1185">Reference proteome</keyword>